<gene>
    <name evidence="1" type="ORF">BLX24_25375</name>
</gene>
<accession>A0A1S2VCE5</accession>
<dbReference type="EMBL" id="MORL01000024">
    <property type="protein sequence ID" value="OIN56362.1"/>
    <property type="molecule type" value="Genomic_DNA"/>
</dbReference>
<evidence type="ECO:0008006" key="3">
    <source>
        <dbReference type="Google" id="ProtNLM"/>
    </source>
</evidence>
<protein>
    <recommendedName>
        <fullName evidence="3">Glycosyltransferase subfamily 4-like N-terminal domain-containing protein</fullName>
    </recommendedName>
</protein>
<name>A0A1S2VCE5_9BACT</name>
<dbReference type="SUPFAM" id="SSF53756">
    <property type="entry name" value="UDP-Glycosyltransferase/glycogen phosphorylase"/>
    <property type="match status" value="1"/>
</dbReference>
<reference evidence="1 2" key="1">
    <citation type="submission" date="2016-10" db="EMBL/GenBank/DDBJ databases">
        <title>Arsenicibacter rosenii gen. nov., sp. nov., an efficient arsenic-methylating bacterium isolated from an arsenic-contaminated paddy soil.</title>
        <authorList>
            <person name="Huang K."/>
        </authorList>
    </citation>
    <scope>NUCLEOTIDE SEQUENCE [LARGE SCALE GENOMIC DNA]</scope>
    <source>
        <strain evidence="1 2">SM-1</strain>
    </source>
</reference>
<proteinExistence type="predicted"/>
<sequence>MPKIHIINQYVWPDGSPICIICEQLTEYLTNQGESVAMVGGGGEYRPSARPKPNIELVSLETKAYPRDTYLQILTEYFIVFKMFWKYVRRSVKEGDVLVITNSPFLNIFLRYAVFKRGVKSIFIMFDYFPASIISLKVPHIAHKIIKWWWDRELNKFDNVIKVSSNVGYEGPNAVIKRLWPMIDIKPNPDVAPKKMALYTGNLGITHDVEALVKECYILQEKGYEVNFYADGPGLEKLPAQLKPSVKGVFKDTPSLIKALYEHEIHLITGTIGTDESSFPSKIWNSLASGRKVVACGFTGKMKLELDFILASNYTAHLTEMASFIKEQAHK</sequence>
<keyword evidence="2" id="KW-1185">Reference proteome</keyword>
<dbReference type="Proteomes" id="UP000181790">
    <property type="component" value="Unassembled WGS sequence"/>
</dbReference>
<comment type="caution">
    <text evidence="1">The sequence shown here is derived from an EMBL/GenBank/DDBJ whole genome shotgun (WGS) entry which is preliminary data.</text>
</comment>
<dbReference type="AlphaFoldDB" id="A0A1S2VCE5"/>
<evidence type="ECO:0000313" key="2">
    <source>
        <dbReference type="Proteomes" id="UP000181790"/>
    </source>
</evidence>
<organism evidence="1 2">
    <name type="scientific">Arsenicibacter rosenii</name>
    <dbReference type="NCBI Taxonomy" id="1750698"/>
    <lineage>
        <taxon>Bacteria</taxon>
        <taxon>Pseudomonadati</taxon>
        <taxon>Bacteroidota</taxon>
        <taxon>Cytophagia</taxon>
        <taxon>Cytophagales</taxon>
        <taxon>Spirosomataceae</taxon>
        <taxon>Arsenicibacter</taxon>
    </lineage>
</organism>
<evidence type="ECO:0000313" key="1">
    <source>
        <dbReference type="EMBL" id="OIN56362.1"/>
    </source>
</evidence>